<keyword evidence="6 10" id="KW-0648">Protein biosynthesis</keyword>
<protein>
    <recommendedName>
        <fullName evidence="10">Isoleucine--tRNA ligase</fullName>
        <ecNumber evidence="10">6.1.1.5</ecNumber>
    </recommendedName>
    <alternativeName>
        <fullName evidence="10">Isoleucyl-tRNA synthetase</fullName>
        <shortName evidence="10">IleRS</shortName>
    </alternativeName>
</protein>
<dbReference type="InterPro" id="IPR023585">
    <property type="entry name" value="Ile-tRNA-ligase_type1"/>
</dbReference>
<comment type="subunit">
    <text evidence="10">Monomer.</text>
</comment>
<dbReference type="NCBIfam" id="TIGR00392">
    <property type="entry name" value="ileS"/>
    <property type="match status" value="1"/>
</dbReference>
<dbReference type="AlphaFoldDB" id="A0A926DLR6"/>
<keyword evidence="5 10" id="KW-0067">ATP-binding</keyword>
<sequence length="932" mass="105787">MAEDYGKTLNLPQTDFPMRANLPQREPETLKKWQDEDMYEKLMDSNEGKPLFILHDGPPYANGDMHMGHALNKTLKDVITRFKNMDGYKAPYIHGWDTHGLPIERQVIKMLGVNRHEAGVVKFRDICRDFALKQVENQKTQIKRLGALGDWDNSYITLDPKFEAKQIEIFGEMAKRGYIYKGLKPIYWCTDCETALAEAEIEYQEDKTNSIYVKFRVTDDNGVFQNTGIDKNDIYFVIWTTTTWTLPGNVAIALNPDFSYSLVKANGEYYVIAKELVDTVMQAGSITKYEEVAVYTGKELELIRCAHPFLDRESLVINGDHVTLDAGTGCVHTAPGHGAEDYVACRNYKDIPIIVPVDGKGYLNELAGEFKGLYYEKSNAKIIEKLKEINALYAIEEIIHQYPHCWRCHQPIVFRATEQWFASVDDIKDDAVEAIKKVQWIPKWGEDRITGMVLDRTDWCISRQRTWGVPIPIFYCKECGKELITEESIQAVANLFREKGSTAWYETDAKDILPEGTKCPACGCTEFTKEQDIMDVWFDSGSSHAGVLDVKPGLRFPADLYLEGNDQYRGWFQSSLLTSIAARGVAPYKTVITHGMIVDDSGDKMSKSKGNGISPQDIIEKYGADLLRLWVVSADYKTDMRISDGILKQLSESYRKIRNTARYILGNIHDFNPNTDMMEFSDLQEIDKWALIRLSKLTEKVLAAYRAYEFHIVQHAIHNFCIVDMSNFYLDVIKDRLYTQKANSPARRAAQTTMYKILDALVKLLAPVLAYTAEEIWSFMPHTDKENQEFVLLNDMPKPTPELYDEAFEAKWDQILAVKADVSKALENARAAKVIGHSLGADVEIFADGALYDLLSGMKDDLVTYFIVSDVSVKPVSEANGGTHTGETGIQVRVTQAEGEKCERCWMFSKTVGQFHDHPTLCARCASVLKED</sequence>
<dbReference type="Gene3D" id="1.10.730.20">
    <property type="match status" value="1"/>
</dbReference>
<proteinExistence type="inferred from homology"/>
<dbReference type="PANTHER" id="PTHR42765:SF1">
    <property type="entry name" value="ISOLEUCINE--TRNA LIGASE, MITOCHONDRIAL"/>
    <property type="match status" value="1"/>
</dbReference>
<keyword evidence="2 10" id="KW-0963">Cytoplasm</keyword>
<feature type="region of interest" description="Disordered" evidence="11">
    <location>
        <begin position="1"/>
        <end position="20"/>
    </location>
</feature>
<evidence type="ECO:0000256" key="10">
    <source>
        <dbReference type="HAMAP-Rule" id="MF_02002"/>
    </source>
</evidence>
<keyword evidence="10" id="KW-0479">Metal-binding</keyword>
<dbReference type="GO" id="GO:0002161">
    <property type="term" value="F:aminoacyl-tRNA deacylase activity"/>
    <property type="evidence" value="ECO:0007669"/>
    <property type="project" value="InterPro"/>
</dbReference>
<dbReference type="InterPro" id="IPR033708">
    <property type="entry name" value="Anticodon_Ile_BEm"/>
</dbReference>
<evidence type="ECO:0000313" key="15">
    <source>
        <dbReference type="EMBL" id="MBC8541300.1"/>
    </source>
</evidence>
<feature type="domain" description="Methionyl/Valyl/Leucyl/Isoleucyl-tRNA synthetase anticodon-binding" evidence="14">
    <location>
        <begin position="687"/>
        <end position="845"/>
    </location>
</feature>
<evidence type="ECO:0000313" key="16">
    <source>
        <dbReference type="Proteomes" id="UP000611762"/>
    </source>
</evidence>
<feature type="domain" description="Zinc finger FPG/IleRS-type" evidence="13">
    <location>
        <begin position="899"/>
        <end position="928"/>
    </location>
</feature>
<dbReference type="Pfam" id="PF06827">
    <property type="entry name" value="zf-FPG_IleRS"/>
    <property type="match status" value="1"/>
</dbReference>
<dbReference type="Pfam" id="PF00133">
    <property type="entry name" value="tRNA-synt_1"/>
    <property type="match status" value="1"/>
</dbReference>
<dbReference type="InterPro" id="IPR010663">
    <property type="entry name" value="Znf_FPG/IleRS"/>
</dbReference>
<evidence type="ECO:0000256" key="2">
    <source>
        <dbReference type="ARBA" id="ARBA00022490"/>
    </source>
</evidence>
<dbReference type="RefSeq" id="WP_249313345.1">
    <property type="nucleotide sequence ID" value="NZ_JACRSU010000003.1"/>
</dbReference>
<dbReference type="PANTHER" id="PTHR42765">
    <property type="entry name" value="SOLEUCYL-TRNA SYNTHETASE"/>
    <property type="match status" value="1"/>
</dbReference>
<dbReference type="FunFam" id="3.40.50.620:FF:000152">
    <property type="entry name" value="Isoleucine--tRNA ligase"/>
    <property type="match status" value="1"/>
</dbReference>
<dbReference type="InterPro" id="IPR014729">
    <property type="entry name" value="Rossmann-like_a/b/a_fold"/>
</dbReference>
<evidence type="ECO:0000256" key="6">
    <source>
        <dbReference type="ARBA" id="ARBA00022917"/>
    </source>
</evidence>
<dbReference type="InterPro" id="IPR009080">
    <property type="entry name" value="tRNAsynth_Ia_anticodon-bd"/>
</dbReference>
<comment type="caution">
    <text evidence="15">The sequence shown here is derived from an EMBL/GenBank/DDBJ whole genome shotgun (WGS) entry which is preliminary data.</text>
</comment>
<evidence type="ECO:0000256" key="5">
    <source>
        <dbReference type="ARBA" id="ARBA00022840"/>
    </source>
</evidence>
<keyword evidence="3 10" id="KW-0436">Ligase</keyword>
<comment type="catalytic activity">
    <reaction evidence="9 10">
        <text>tRNA(Ile) + L-isoleucine + ATP = L-isoleucyl-tRNA(Ile) + AMP + diphosphate</text>
        <dbReference type="Rhea" id="RHEA:11060"/>
        <dbReference type="Rhea" id="RHEA-COMP:9666"/>
        <dbReference type="Rhea" id="RHEA-COMP:9695"/>
        <dbReference type="ChEBI" id="CHEBI:30616"/>
        <dbReference type="ChEBI" id="CHEBI:33019"/>
        <dbReference type="ChEBI" id="CHEBI:58045"/>
        <dbReference type="ChEBI" id="CHEBI:78442"/>
        <dbReference type="ChEBI" id="CHEBI:78528"/>
        <dbReference type="ChEBI" id="CHEBI:456215"/>
        <dbReference type="EC" id="6.1.1.5"/>
    </reaction>
</comment>
<evidence type="ECO:0000259" key="14">
    <source>
        <dbReference type="Pfam" id="PF08264"/>
    </source>
</evidence>
<organism evidence="15 16">
    <name type="scientific">Congzhengia minquanensis</name>
    <dbReference type="NCBI Taxonomy" id="2763657"/>
    <lineage>
        <taxon>Bacteria</taxon>
        <taxon>Bacillati</taxon>
        <taxon>Bacillota</taxon>
        <taxon>Clostridia</taxon>
        <taxon>Eubacteriales</taxon>
        <taxon>Oscillospiraceae</taxon>
        <taxon>Congzhengia</taxon>
    </lineage>
</organism>
<dbReference type="SUPFAM" id="SSF47323">
    <property type="entry name" value="Anticodon-binding domain of a subclass of class I aminoacyl-tRNA synthetases"/>
    <property type="match status" value="1"/>
</dbReference>
<dbReference type="EC" id="6.1.1.5" evidence="10"/>
<dbReference type="GO" id="GO:0006428">
    <property type="term" value="P:isoleucyl-tRNA aminoacylation"/>
    <property type="evidence" value="ECO:0007669"/>
    <property type="project" value="UniProtKB-UniRule"/>
</dbReference>
<dbReference type="InterPro" id="IPR001412">
    <property type="entry name" value="aa-tRNA-synth_I_CS"/>
</dbReference>
<dbReference type="InterPro" id="IPR002301">
    <property type="entry name" value="Ile-tRNA-ligase"/>
</dbReference>
<evidence type="ECO:0000256" key="4">
    <source>
        <dbReference type="ARBA" id="ARBA00022741"/>
    </source>
</evidence>
<dbReference type="InterPro" id="IPR013155">
    <property type="entry name" value="M/V/L/I-tRNA-synth_anticd-bd"/>
</dbReference>
<evidence type="ECO:0000256" key="11">
    <source>
        <dbReference type="SAM" id="MobiDB-lite"/>
    </source>
</evidence>
<evidence type="ECO:0000256" key="8">
    <source>
        <dbReference type="ARBA" id="ARBA00025217"/>
    </source>
</evidence>
<dbReference type="PROSITE" id="PS00178">
    <property type="entry name" value="AA_TRNA_LIGASE_I"/>
    <property type="match status" value="1"/>
</dbReference>
<dbReference type="GO" id="GO:0000049">
    <property type="term" value="F:tRNA binding"/>
    <property type="evidence" value="ECO:0007669"/>
    <property type="project" value="InterPro"/>
</dbReference>
<dbReference type="FunFam" id="1.10.730.20:FF:000001">
    <property type="entry name" value="Isoleucine--tRNA ligase"/>
    <property type="match status" value="1"/>
</dbReference>
<dbReference type="InterPro" id="IPR050081">
    <property type="entry name" value="Ile-tRNA_ligase"/>
</dbReference>
<comment type="similarity">
    <text evidence="1 10">Belongs to the class-I aminoacyl-tRNA synthetase family. IleS type 1 subfamily.</text>
</comment>
<name>A0A926DLR6_9FIRM</name>
<dbReference type="GO" id="GO:0004822">
    <property type="term" value="F:isoleucine-tRNA ligase activity"/>
    <property type="evidence" value="ECO:0007669"/>
    <property type="project" value="UniProtKB-UniRule"/>
</dbReference>
<dbReference type="CDD" id="cd00818">
    <property type="entry name" value="IleRS_core"/>
    <property type="match status" value="1"/>
</dbReference>
<feature type="domain" description="Aminoacyl-tRNA synthetase class Ia" evidence="12">
    <location>
        <begin position="29"/>
        <end position="643"/>
    </location>
</feature>
<dbReference type="Gene3D" id="3.40.50.620">
    <property type="entry name" value="HUPs"/>
    <property type="match status" value="2"/>
</dbReference>
<keyword evidence="16" id="KW-1185">Reference proteome</keyword>
<dbReference type="Gene3D" id="2.170.220.10">
    <property type="match status" value="1"/>
</dbReference>
<dbReference type="EMBL" id="JACRSU010000003">
    <property type="protein sequence ID" value="MBC8541300.1"/>
    <property type="molecule type" value="Genomic_DNA"/>
</dbReference>
<dbReference type="GO" id="GO:0005829">
    <property type="term" value="C:cytosol"/>
    <property type="evidence" value="ECO:0007669"/>
    <property type="project" value="TreeGrafter"/>
</dbReference>
<evidence type="ECO:0000256" key="7">
    <source>
        <dbReference type="ARBA" id="ARBA00023146"/>
    </source>
</evidence>
<comment type="subcellular location">
    <subcellularLocation>
        <location evidence="10">Cytoplasm</location>
    </subcellularLocation>
</comment>
<feature type="binding site" evidence="10">
    <location>
        <position position="563"/>
    </location>
    <ligand>
        <name>L-isoleucyl-5'-AMP</name>
        <dbReference type="ChEBI" id="CHEBI:178002"/>
    </ligand>
</feature>
<evidence type="ECO:0000259" key="13">
    <source>
        <dbReference type="Pfam" id="PF06827"/>
    </source>
</evidence>
<dbReference type="InterPro" id="IPR009008">
    <property type="entry name" value="Val/Leu/Ile-tRNA-synth_edit"/>
</dbReference>
<keyword evidence="7 10" id="KW-0030">Aminoacyl-tRNA synthetase</keyword>
<gene>
    <name evidence="10 15" type="primary">ileS</name>
    <name evidence="15" type="ORF">H8698_09965</name>
</gene>
<comment type="function">
    <text evidence="8 10">Catalyzes the attachment of isoleucine to tRNA(Ile). As IleRS can inadvertently accommodate and process structurally similar amino acids such as valine, to avoid such errors it has two additional distinct tRNA(Ile)-dependent editing activities. One activity is designated as 'pretransfer' editing and involves the hydrolysis of activated Val-AMP. The other activity is designated 'posttransfer' editing and involves deacylation of mischarged Val-tRNA(Ile).</text>
</comment>
<evidence type="ECO:0000259" key="12">
    <source>
        <dbReference type="Pfam" id="PF00133"/>
    </source>
</evidence>
<feature type="binding site" evidence="10">
    <location>
        <position position="925"/>
    </location>
    <ligand>
        <name>Zn(2+)</name>
        <dbReference type="ChEBI" id="CHEBI:29105"/>
    </ligand>
</feature>
<evidence type="ECO:0000256" key="9">
    <source>
        <dbReference type="ARBA" id="ARBA00048359"/>
    </source>
</evidence>
<feature type="short sequence motif" description="'HIGH' region" evidence="10">
    <location>
        <begin position="59"/>
        <end position="69"/>
    </location>
</feature>
<feature type="binding site" evidence="10">
    <location>
        <position position="922"/>
    </location>
    <ligand>
        <name>Zn(2+)</name>
        <dbReference type="ChEBI" id="CHEBI:29105"/>
    </ligand>
</feature>
<keyword evidence="4 10" id="KW-0547">Nucleotide-binding</keyword>
<dbReference type="Gene3D" id="3.90.740.10">
    <property type="entry name" value="Valyl/Leucyl/Isoleucyl-tRNA synthetase, editing domain"/>
    <property type="match status" value="1"/>
</dbReference>
<evidence type="ECO:0000256" key="3">
    <source>
        <dbReference type="ARBA" id="ARBA00022598"/>
    </source>
</evidence>
<feature type="binding site" evidence="10">
    <location>
        <position position="902"/>
    </location>
    <ligand>
        <name>Zn(2+)</name>
        <dbReference type="ChEBI" id="CHEBI:29105"/>
    </ligand>
</feature>
<dbReference type="Proteomes" id="UP000611762">
    <property type="component" value="Unassembled WGS sequence"/>
</dbReference>
<dbReference type="GO" id="GO:0008270">
    <property type="term" value="F:zinc ion binding"/>
    <property type="evidence" value="ECO:0007669"/>
    <property type="project" value="UniProtKB-UniRule"/>
</dbReference>
<evidence type="ECO:0000256" key="1">
    <source>
        <dbReference type="ARBA" id="ARBA00006887"/>
    </source>
</evidence>
<feature type="binding site" evidence="10">
    <location>
        <position position="905"/>
    </location>
    <ligand>
        <name>Zn(2+)</name>
        <dbReference type="ChEBI" id="CHEBI:29105"/>
    </ligand>
</feature>
<keyword evidence="10" id="KW-0862">Zinc</keyword>
<comment type="domain">
    <text evidence="10">IleRS has two distinct active sites: one for aminoacylation and one for editing. The misactivated valine is translocated from the active site to the editing site, which sterically excludes the correctly activated isoleucine. The single editing site contains two valyl binding pockets, one specific for each substrate (Val-AMP or Val-tRNA(Ile)).</text>
</comment>
<dbReference type="Gene3D" id="1.10.10.830">
    <property type="entry name" value="Ile-tRNA synthetase CP2 domain-like"/>
    <property type="match status" value="1"/>
</dbReference>
<feature type="short sequence motif" description="'KMSKS' region" evidence="10">
    <location>
        <begin position="604"/>
        <end position="608"/>
    </location>
</feature>
<dbReference type="InterPro" id="IPR002300">
    <property type="entry name" value="aa-tRNA-synth_Ia"/>
</dbReference>
<dbReference type="PRINTS" id="PR00984">
    <property type="entry name" value="TRNASYNTHILE"/>
</dbReference>
<dbReference type="GO" id="GO:0005524">
    <property type="term" value="F:ATP binding"/>
    <property type="evidence" value="ECO:0007669"/>
    <property type="project" value="UniProtKB-UniRule"/>
</dbReference>
<accession>A0A926DLR6</accession>
<dbReference type="SUPFAM" id="SSF52374">
    <property type="entry name" value="Nucleotidylyl transferase"/>
    <property type="match status" value="1"/>
</dbReference>
<dbReference type="Pfam" id="PF08264">
    <property type="entry name" value="Anticodon_1"/>
    <property type="match status" value="1"/>
</dbReference>
<feature type="binding site" evidence="10">
    <location>
        <position position="607"/>
    </location>
    <ligand>
        <name>ATP</name>
        <dbReference type="ChEBI" id="CHEBI:30616"/>
    </ligand>
</feature>
<comment type="cofactor">
    <cofactor evidence="10">
        <name>Zn(2+)</name>
        <dbReference type="ChEBI" id="CHEBI:29105"/>
    </cofactor>
    <text evidence="10">Binds 1 zinc ion per subunit.</text>
</comment>
<dbReference type="HAMAP" id="MF_02002">
    <property type="entry name" value="Ile_tRNA_synth_type1"/>
    <property type="match status" value="1"/>
</dbReference>
<dbReference type="CDD" id="cd07960">
    <property type="entry name" value="Anticodon_Ia_Ile_BEm"/>
    <property type="match status" value="1"/>
</dbReference>
<dbReference type="SUPFAM" id="SSF50677">
    <property type="entry name" value="ValRS/IleRS/LeuRS editing domain"/>
    <property type="match status" value="1"/>
</dbReference>
<reference evidence="15" key="1">
    <citation type="submission" date="2020-08" db="EMBL/GenBank/DDBJ databases">
        <title>Genome public.</title>
        <authorList>
            <person name="Liu C."/>
            <person name="Sun Q."/>
        </authorList>
    </citation>
    <scope>NUCLEOTIDE SEQUENCE</scope>
    <source>
        <strain evidence="15">H8</strain>
    </source>
</reference>